<keyword evidence="6" id="KW-1185">Reference proteome</keyword>
<accession>A0A8K0KUL8</accession>
<dbReference type="EMBL" id="JAESVG020000009">
    <property type="protein sequence ID" value="KAG8624311.1"/>
    <property type="molecule type" value="Genomic_DNA"/>
</dbReference>
<evidence type="ECO:0000313" key="6">
    <source>
        <dbReference type="Proteomes" id="UP000809789"/>
    </source>
</evidence>
<dbReference type="GO" id="GO:0000028">
    <property type="term" value="P:ribosomal small subunit assembly"/>
    <property type="evidence" value="ECO:0007669"/>
    <property type="project" value="TreeGrafter"/>
</dbReference>
<dbReference type="AlphaFoldDB" id="A0A8K0KUL8"/>
<proteinExistence type="inferred from homology"/>
<evidence type="ECO:0000313" key="5">
    <source>
        <dbReference type="EMBL" id="KAG8624311.1"/>
    </source>
</evidence>
<feature type="region of interest" description="Disordered" evidence="2">
    <location>
        <begin position="264"/>
        <end position="293"/>
    </location>
</feature>
<evidence type="ECO:0008006" key="7">
    <source>
        <dbReference type="Google" id="ProtNLM"/>
    </source>
</evidence>
<dbReference type="InterPro" id="IPR040446">
    <property type="entry name" value="RRP7"/>
</dbReference>
<organism evidence="5 6">
    <name type="scientific">Elsinoe batatas</name>
    <dbReference type="NCBI Taxonomy" id="2601811"/>
    <lineage>
        <taxon>Eukaryota</taxon>
        <taxon>Fungi</taxon>
        <taxon>Dikarya</taxon>
        <taxon>Ascomycota</taxon>
        <taxon>Pezizomycotina</taxon>
        <taxon>Dothideomycetes</taxon>
        <taxon>Dothideomycetidae</taxon>
        <taxon>Myriangiales</taxon>
        <taxon>Elsinoaceae</taxon>
        <taxon>Elsinoe</taxon>
    </lineage>
</organism>
<evidence type="ECO:0000259" key="4">
    <source>
        <dbReference type="Pfam" id="PF17799"/>
    </source>
</evidence>
<dbReference type="Pfam" id="PF12923">
    <property type="entry name" value="RRP7"/>
    <property type="match status" value="1"/>
</dbReference>
<comment type="caution">
    <text evidence="5">The sequence shown here is derived from an EMBL/GenBank/DDBJ whole genome shotgun (WGS) entry which is preliminary data.</text>
</comment>
<dbReference type="CDD" id="cd12950">
    <property type="entry name" value="RRP7_Rrp7p"/>
    <property type="match status" value="1"/>
</dbReference>
<dbReference type="Pfam" id="PF17799">
    <property type="entry name" value="RRM_Rrp7"/>
    <property type="match status" value="1"/>
</dbReference>
<dbReference type="CDD" id="cd12293">
    <property type="entry name" value="dRRM_Rrp7p"/>
    <property type="match status" value="1"/>
</dbReference>
<dbReference type="PANTHER" id="PTHR13191">
    <property type="entry name" value="RIBOSOMAL RNA PROCESSING PROTEIN 7-RELATED"/>
    <property type="match status" value="1"/>
</dbReference>
<sequence>MAPSRAPSSISDYSVLQITLPPLPSFPKSQIHYLYLRPHAPKDSTASSTSLFLVNVPIDSTPTHIRALFASLTPSRISSIAFDSTPAPATSTKTSRKRKRPSAGDDLDTTFPWPATWDRPLHPSGATCIVTFVDAASATAAMTAARKAAKTRTPLIWLSPDLSAKLPPLGLARYKMHHRLQFPDQAELQRSVDEYMSAYNEAEEAKKREEKKRRQVPDEDGFVTVTRGGRSGVANEEEAKKGLEKNKKRMEGLEGFYRWQVREKRREEERGLKRGFEEERRRVQGMRESRQGR</sequence>
<evidence type="ECO:0000256" key="2">
    <source>
        <dbReference type="SAM" id="MobiDB-lite"/>
    </source>
</evidence>
<dbReference type="InterPro" id="IPR040447">
    <property type="entry name" value="RRM_Rrp7"/>
</dbReference>
<dbReference type="PANTHER" id="PTHR13191:SF0">
    <property type="entry name" value="RIBOSOMAL RNA-PROCESSING PROTEIN 7 HOMOLOG A-RELATED"/>
    <property type="match status" value="1"/>
</dbReference>
<evidence type="ECO:0000259" key="3">
    <source>
        <dbReference type="Pfam" id="PF12923"/>
    </source>
</evidence>
<feature type="compositionally biased region" description="Basic and acidic residues" evidence="2">
    <location>
        <begin position="237"/>
        <end position="247"/>
    </location>
</feature>
<evidence type="ECO:0000256" key="1">
    <source>
        <dbReference type="ARBA" id="ARBA00006110"/>
    </source>
</evidence>
<feature type="compositionally biased region" description="Low complexity" evidence="2">
    <location>
        <begin position="84"/>
        <end position="93"/>
    </location>
</feature>
<dbReference type="GO" id="GO:0034456">
    <property type="term" value="C:UTP-C complex"/>
    <property type="evidence" value="ECO:0007669"/>
    <property type="project" value="TreeGrafter"/>
</dbReference>
<dbReference type="OrthoDB" id="5390at2759"/>
<dbReference type="GO" id="GO:0006364">
    <property type="term" value="P:rRNA processing"/>
    <property type="evidence" value="ECO:0007669"/>
    <property type="project" value="TreeGrafter"/>
</dbReference>
<dbReference type="GO" id="GO:0032545">
    <property type="term" value="C:CURI complex"/>
    <property type="evidence" value="ECO:0007669"/>
    <property type="project" value="TreeGrafter"/>
</dbReference>
<dbReference type="Gene3D" id="6.10.250.1770">
    <property type="match status" value="1"/>
</dbReference>
<feature type="region of interest" description="Disordered" evidence="2">
    <location>
        <begin position="203"/>
        <end position="247"/>
    </location>
</feature>
<feature type="region of interest" description="Disordered" evidence="2">
    <location>
        <begin position="83"/>
        <end position="109"/>
    </location>
</feature>
<protein>
    <recommendedName>
        <fullName evidence="7">Ribosomal RNA-processing protein 7</fullName>
    </recommendedName>
</protein>
<comment type="similarity">
    <text evidence="1">Belongs to the RRP7 family.</text>
</comment>
<dbReference type="Proteomes" id="UP000809789">
    <property type="component" value="Unassembled WGS sequence"/>
</dbReference>
<reference evidence="5" key="1">
    <citation type="submission" date="2021-07" db="EMBL/GenBank/DDBJ databases">
        <title>Elsinoe batatas strain:CRI-CJ2 Genome sequencing and assembly.</title>
        <authorList>
            <person name="Huang L."/>
        </authorList>
    </citation>
    <scope>NUCLEOTIDE SEQUENCE</scope>
    <source>
        <strain evidence="5">CRI-CJ2</strain>
    </source>
</reference>
<feature type="domain" description="Ribosomal RNA-processing protein 7 C-terminal" evidence="3">
    <location>
        <begin position="180"/>
        <end position="291"/>
    </location>
</feature>
<dbReference type="InterPro" id="IPR024326">
    <property type="entry name" value="RRP7_C"/>
</dbReference>
<name>A0A8K0KUL8_9PEZI</name>
<gene>
    <name evidence="5" type="ORF">KVT40_007378</name>
</gene>
<feature type="domain" description="Rrp7 RRM-like N-terminal" evidence="4">
    <location>
        <begin position="10"/>
        <end position="177"/>
    </location>
</feature>